<reference evidence="7" key="2">
    <citation type="submission" date="2014-09" db="EMBL/GenBank/DDBJ databases">
        <authorList>
            <person name="Bishop-Lilly K.A."/>
            <person name="Broomall S.M."/>
            <person name="Chain P.S."/>
            <person name="Chertkov O."/>
            <person name="Coyne S.R."/>
            <person name="Daligault H.E."/>
            <person name="Davenport K.W."/>
            <person name="Erkkila T."/>
            <person name="Frey K.G."/>
            <person name="Gibbons H.S."/>
            <person name="Gu W."/>
            <person name="Jaissle J."/>
            <person name="Johnson S.L."/>
            <person name="Koroleva G.I."/>
            <person name="Ladner J.T."/>
            <person name="Lo C.-C."/>
            <person name="Minogue T.D."/>
            <person name="Munk C."/>
            <person name="Palacios G.F."/>
            <person name="Redden C.L."/>
            <person name="Rosenzweig C.N."/>
            <person name="Scholz M.B."/>
            <person name="Teshima H."/>
            <person name="Xu Y."/>
        </authorList>
    </citation>
    <scope>NUCLEOTIDE SEQUENCE</scope>
    <source>
        <strain evidence="7">Mb9</strain>
    </source>
</reference>
<comment type="similarity">
    <text evidence="1">Belongs to the glycosyltransferase 2 family.</text>
</comment>
<evidence type="ECO:0000259" key="5">
    <source>
        <dbReference type="Pfam" id="PF00535"/>
    </source>
</evidence>
<dbReference type="AlphaFoldDB" id="A0A089ZDK3"/>
<dbReference type="Pfam" id="PF00535">
    <property type="entry name" value="Glycos_transf_2"/>
    <property type="match status" value="1"/>
</dbReference>
<dbReference type="Proteomes" id="UP000029661">
    <property type="component" value="Chromosome"/>
</dbReference>
<dbReference type="EMBL" id="LN734822">
    <property type="protein sequence ID" value="CEL24649.1"/>
    <property type="molecule type" value="Genomic_DNA"/>
</dbReference>
<dbReference type="Proteomes" id="UP000062768">
    <property type="component" value="Chromosome I"/>
</dbReference>
<evidence type="ECO:0000313" key="8">
    <source>
        <dbReference type="Proteomes" id="UP000029661"/>
    </source>
</evidence>
<name>A0A089ZDK3_METFO</name>
<dbReference type="PANTHER" id="PTHR43179:SF12">
    <property type="entry name" value="GALACTOFURANOSYLTRANSFERASE GLFT2"/>
    <property type="match status" value="1"/>
</dbReference>
<feature type="domain" description="Glycosyltransferase 2-like" evidence="5">
    <location>
        <begin position="9"/>
        <end position="62"/>
    </location>
</feature>
<evidence type="ECO:0000313" key="9">
    <source>
        <dbReference type="Proteomes" id="UP000062768"/>
    </source>
</evidence>
<protein>
    <submittedName>
        <fullName evidence="6">Glycosyl transferase GT2 family</fullName>
    </submittedName>
    <submittedName>
        <fullName evidence="7">Glycosyltransferase</fullName>
    </submittedName>
</protein>
<dbReference type="GO" id="GO:0016757">
    <property type="term" value="F:glycosyltransferase activity"/>
    <property type="evidence" value="ECO:0007669"/>
    <property type="project" value="UniProtKB-KW"/>
</dbReference>
<evidence type="ECO:0000313" key="7">
    <source>
        <dbReference type="EMBL" id="CEL24649.1"/>
    </source>
</evidence>
<dbReference type="CDD" id="cd04186">
    <property type="entry name" value="GT_2_like_c"/>
    <property type="match status" value="1"/>
</dbReference>
<dbReference type="SUPFAM" id="SSF53448">
    <property type="entry name" value="Nucleotide-diphospho-sugar transferases"/>
    <property type="match status" value="1"/>
</dbReference>
<dbReference type="KEGG" id="mfc:BRM9_1302"/>
<evidence type="ECO:0000256" key="3">
    <source>
        <dbReference type="ARBA" id="ARBA00022679"/>
    </source>
</evidence>
<dbReference type="InterPro" id="IPR001173">
    <property type="entry name" value="Glyco_trans_2-like"/>
</dbReference>
<accession>A0A089ZDK3</accession>
<proteinExistence type="inferred from homology"/>
<organism evidence="6 8">
    <name type="scientific">Methanobacterium formicicum</name>
    <dbReference type="NCBI Taxonomy" id="2162"/>
    <lineage>
        <taxon>Archaea</taxon>
        <taxon>Methanobacteriati</taxon>
        <taxon>Methanobacteriota</taxon>
        <taxon>Methanomada group</taxon>
        <taxon>Methanobacteria</taxon>
        <taxon>Methanobacteriales</taxon>
        <taxon>Methanobacteriaceae</taxon>
        <taxon>Methanobacterium</taxon>
    </lineage>
</organism>
<keyword evidence="2" id="KW-0328">Glycosyltransferase</keyword>
<keyword evidence="4" id="KW-1133">Transmembrane helix</keyword>
<dbReference type="PANTHER" id="PTHR43179">
    <property type="entry name" value="RHAMNOSYLTRANSFERASE WBBL"/>
    <property type="match status" value="1"/>
</dbReference>
<keyword evidence="4" id="KW-0472">Membrane</keyword>
<dbReference type="OrthoDB" id="46222at2157"/>
<dbReference type="RefSeq" id="WP_048085200.1">
    <property type="nucleotide sequence ID" value="NZ_CP006933.1"/>
</dbReference>
<keyword evidence="4" id="KW-0812">Transmembrane</keyword>
<keyword evidence="3 6" id="KW-0808">Transferase</keyword>
<dbReference type="Pfam" id="PF13641">
    <property type="entry name" value="Glyco_tranf_2_3"/>
    <property type="match status" value="1"/>
</dbReference>
<evidence type="ECO:0000256" key="4">
    <source>
        <dbReference type="SAM" id="Phobius"/>
    </source>
</evidence>
<keyword evidence="9" id="KW-1185">Reference proteome</keyword>
<dbReference type="EMBL" id="CP006933">
    <property type="protein sequence ID" value="AIS32117.1"/>
    <property type="molecule type" value="Genomic_DNA"/>
</dbReference>
<dbReference type="GeneID" id="26739261"/>
<sequence>MNNNDPQVSIIILNWNGWEDTLECLESLYAIDYENYNVIVVDNGSQDDSLEKIREYCQGNLKTESPFFKYNLHNKPINLIELDKDAVGKTEISARVSTKSPNLYLLKNDKNYGFADGNNIGIDFALNNLPTDYLMLLNNDTAVDTDLIGPLVKTAESDPKIGMVGPKIYSYDRPSEIQTVGFSIKWSRGEIVSIGHTEKDEGQYDKVTNVDCVSGCLMLIKKEVIQKMGKFLDHEYFLYYEDMDSCVRTRKLGYEIYVVPDSRIWHKTSSTSKKAAQTAGYYTSRNVFIFMKKYSQKNQYRSFLVYFFIYKLWYSIGLNTVYYRDLKAFIPILRGTREGLAWKK</sequence>
<reference evidence="6" key="1">
    <citation type="submission" date="2013-12" db="EMBL/GenBank/DDBJ databases">
        <title>The complete genome sequence of Methanobacterium sp. BRM9.</title>
        <authorList>
            <consortium name="Pastoral Greenhouse Gas Research Consortium"/>
            <person name="Kelly W.J."/>
            <person name="Leahy S.C."/>
            <person name="Perry R."/>
            <person name="Li D."/>
            <person name="Altermann E."/>
            <person name="Lambie S.C."/>
            <person name="Attwood G.T."/>
        </authorList>
    </citation>
    <scope>NUCLEOTIDE SEQUENCE [LARGE SCALE GENOMIC DNA]</scope>
    <source>
        <strain evidence="6">BRM9</strain>
    </source>
</reference>
<evidence type="ECO:0000256" key="2">
    <source>
        <dbReference type="ARBA" id="ARBA00022676"/>
    </source>
</evidence>
<gene>
    <name evidence="6" type="ORF">BRM9_1302</name>
    <name evidence="7" type="ORF">MB9_1010</name>
</gene>
<evidence type="ECO:0000313" key="6">
    <source>
        <dbReference type="EMBL" id="AIS32117.1"/>
    </source>
</evidence>
<dbReference type="PATRIC" id="fig|2162.10.peg.1055"/>
<dbReference type="Gene3D" id="3.90.550.10">
    <property type="entry name" value="Spore Coat Polysaccharide Biosynthesis Protein SpsA, Chain A"/>
    <property type="match status" value="2"/>
</dbReference>
<dbReference type="InterPro" id="IPR029044">
    <property type="entry name" value="Nucleotide-diphossugar_trans"/>
</dbReference>
<dbReference type="STRING" id="2162.BRM9_1302"/>
<feature type="transmembrane region" description="Helical" evidence="4">
    <location>
        <begin position="303"/>
        <end position="323"/>
    </location>
</feature>
<evidence type="ECO:0000256" key="1">
    <source>
        <dbReference type="ARBA" id="ARBA00006739"/>
    </source>
</evidence>